<dbReference type="OrthoDB" id="2468144at2759"/>
<sequence length="220" mass="25872">MSRHNHYNKKLRLKKELKLKEEPKLEEEPRKLEKEPILSFQNIFFDPNRHRTQKATRGLCTKDKIYYIEKKWKSVPLCPLDSISTTNIKAIHEMSTIDLLVEILIREAKKNNNTLDLFEIPAEFLAIENGLGLKEEFKERNPPYIKKDHVLRLMHNLKTTEGLVGFRYIVKPECIVGKDNRTLLHLDLLENVDAINKATKAINHYYFHTLADPSHRSKSF</sequence>
<accession>A0A8H4ENW4</accession>
<organism evidence="1 2">
    <name type="scientific">Gigaspora margarita</name>
    <dbReference type="NCBI Taxonomy" id="4874"/>
    <lineage>
        <taxon>Eukaryota</taxon>
        <taxon>Fungi</taxon>
        <taxon>Fungi incertae sedis</taxon>
        <taxon>Mucoromycota</taxon>
        <taxon>Glomeromycotina</taxon>
        <taxon>Glomeromycetes</taxon>
        <taxon>Diversisporales</taxon>
        <taxon>Gigasporaceae</taxon>
        <taxon>Gigaspora</taxon>
    </lineage>
</organism>
<evidence type="ECO:0000313" key="1">
    <source>
        <dbReference type="EMBL" id="KAF0526033.1"/>
    </source>
</evidence>
<protein>
    <submittedName>
        <fullName evidence="1">Calnexin independence factor cif1</fullName>
    </submittedName>
</protein>
<comment type="caution">
    <text evidence="1">The sequence shown here is derived from an EMBL/GenBank/DDBJ whole genome shotgun (WGS) entry which is preliminary data.</text>
</comment>
<dbReference type="EMBL" id="WTPW01000291">
    <property type="protein sequence ID" value="KAF0526033.1"/>
    <property type="molecule type" value="Genomic_DNA"/>
</dbReference>
<proteinExistence type="predicted"/>
<dbReference type="Proteomes" id="UP000439903">
    <property type="component" value="Unassembled WGS sequence"/>
</dbReference>
<gene>
    <name evidence="1" type="ORF">F8M41_014218</name>
</gene>
<evidence type="ECO:0000313" key="2">
    <source>
        <dbReference type="Proteomes" id="UP000439903"/>
    </source>
</evidence>
<dbReference type="AlphaFoldDB" id="A0A8H4ENW4"/>
<reference evidence="1 2" key="1">
    <citation type="journal article" date="2019" name="Environ. Microbiol.">
        <title>At the nexus of three kingdoms: the genome of the mycorrhizal fungus Gigaspora margarita provides insights into plant, endobacterial and fungal interactions.</title>
        <authorList>
            <person name="Venice F."/>
            <person name="Ghignone S."/>
            <person name="Salvioli di Fossalunga A."/>
            <person name="Amselem J."/>
            <person name="Novero M."/>
            <person name="Xianan X."/>
            <person name="Sedzielewska Toro K."/>
            <person name="Morin E."/>
            <person name="Lipzen A."/>
            <person name="Grigoriev I.V."/>
            <person name="Henrissat B."/>
            <person name="Martin F.M."/>
            <person name="Bonfante P."/>
        </authorList>
    </citation>
    <scope>NUCLEOTIDE SEQUENCE [LARGE SCALE GENOMIC DNA]</scope>
    <source>
        <strain evidence="1 2">BEG34</strain>
    </source>
</reference>
<name>A0A8H4ENW4_GIGMA</name>
<keyword evidence="2" id="KW-1185">Reference proteome</keyword>